<evidence type="ECO:0000256" key="3">
    <source>
        <dbReference type="ARBA" id="ARBA00022913"/>
    </source>
</evidence>
<evidence type="ECO:0000313" key="7">
    <source>
        <dbReference type="Proteomes" id="UP000749334"/>
    </source>
</evidence>
<protein>
    <submittedName>
        <fullName evidence="6">VENN motif pre-toxin domain-containing protein</fullName>
    </submittedName>
</protein>
<name>A0A921HAF8_9PAST</name>
<keyword evidence="2" id="KW-0800">Toxin</keyword>
<dbReference type="Pfam" id="PF04829">
    <property type="entry name" value="PT-VENN"/>
    <property type="match status" value="1"/>
</dbReference>
<dbReference type="InterPro" id="IPR006914">
    <property type="entry name" value="VENN_dom"/>
</dbReference>
<gene>
    <name evidence="6" type="ORF">K8W15_07320</name>
</gene>
<sequence>MTLNYQLVISLIINKTLAKKQTVSALSQLASGLAGGLISDSTAGAINSAEIGKRAVENNFLSEKEIAILDKLAEKKVLTPEDVEHITSIKMKDKVSDALLTKYQKDPTSLTPEEYQQLKYWVNEAARWNPNVATNIWKMDVTGPTIAYANPALDEKYASEANLYNSLDYRFGKSTLEGMALLGNSGNTIVKGVTTVEAIGTIISPTLQKVASNPIVQNTAIGLGANGAVQFVSGQDFNWYEFAGAGIASGVTHGMSLRNTIRTNMGISMGVSLASGGNPLQDTSLSGISTIISNQIKQPIVSAISSELIQKIPQIGNRILPSTNLEIGGNDEEAK</sequence>
<comment type="caution">
    <text evidence="6">The sequence shown here is derived from an EMBL/GenBank/DDBJ whole genome shotgun (WGS) entry which is preliminary data.</text>
</comment>
<keyword evidence="4" id="KW-0843">Virulence</keyword>
<evidence type="ECO:0000256" key="1">
    <source>
        <dbReference type="ARBA" id="ARBA00004219"/>
    </source>
</evidence>
<proteinExistence type="predicted"/>
<reference evidence="6" key="1">
    <citation type="journal article" date="2021" name="PeerJ">
        <title>Extensive microbial diversity within the chicken gut microbiome revealed by metagenomics and culture.</title>
        <authorList>
            <person name="Gilroy R."/>
            <person name="Ravi A."/>
            <person name="Getino M."/>
            <person name="Pursley I."/>
            <person name="Horton D.L."/>
            <person name="Alikhan N.F."/>
            <person name="Baker D."/>
            <person name="Gharbi K."/>
            <person name="Hall N."/>
            <person name="Watson M."/>
            <person name="Adriaenssens E.M."/>
            <person name="Foster-Nyarko E."/>
            <person name="Jarju S."/>
            <person name="Secka A."/>
            <person name="Antonio M."/>
            <person name="Oren A."/>
            <person name="Chaudhuri R.R."/>
            <person name="La Ragione R."/>
            <person name="Hildebrand F."/>
            <person name="Pallen M.J."/>
        </authorList>
    </citation>
    <scope>NUCLEOTIDE SEQUENCE</scope>
    <source>
        <strain evidence="6">ChiHjej11B10-15683</strain>
    </source>
</reference>
<accession>A0A921HAF8</accession>
<evidence type="ECO:0000259" key="5">
    <source>
        <dbReference type="Pfam" id="PF04829"/>
    </source>
</evidence>
<dbReference type="EMBL" id="DYVQ01000069">
    <property type="protein sequence ID" value="HJF73976.1"/>
    <property type="molecule type" value="Genomic_DNA"/>
</dbReference>
<organism evidence="6 7">
    <name type="scientific">Gallibacterium anatis</name>
    <dbReference type="NCBI Taxonomy" id="750"/>
    <lineage>
        <taxon>Bacteria</taxon>
        <taxon>Pseudomonadati</taxon>
        <taxon>Pseudomonadota</taxon>
        <taxon>Gammaproteobacteria</taxon>
        <taxon>Pasteurellales</taxon>
        <taxon>Pasteurellaceae</taxon>
        <taxon>Gallibacterium</taxon>
    </lineage>
</organism>
<dbReference type="Proteomes" id="UP000749334">
    <property type="component" value="Unassembled WGS sequence"/>
</dbReference>
<evidence type="ECO:0000256" key="4">
    <source>
        <dbReference type="ARBA" id="ARBA00023026"/>
    </source>
</evidence>
<comment type="subcellular location">
    <subcellularLocation>
        <location evidence="1">Target cell</location>
        <location evidence="1">Target cell cytoplasm</location>
    </subcellularLocation>
</comment>
<evidence type="ECO:0000313" key="6">
    <source>
        <dbReference type="EMBL" id="HJF73976.1"/>
    </source>
</evidence>
<keyword evidence="3" id="KW-1266">Target cell cytoplasm</keyword>
<dbReference type="GO" id="GO:0090729">
    <property type="term" value="F:toxin activity"/>
    <property type="evidence" value="ECO:0007669"/>
    <property type="project" value="UniProtKB-KW"/>
</dbReference>
<feature type="domain" description="VENN motif-containing" evidence="5">
    <location>
        <begin position="18"/>
        <end position="62"/>
    </location>
</feature>
<dbReference type="AlphaFoldDB" id="A0A921HAF8"/>
<reference evidence="6" key="2">
    <citation type="submission" date="2021-09" db="EMBL/GenBank/DDBJ databases">
        <authorList>
            <person name="Gilroy R."/>
        </authorList>
    </citation>
    <scope>NUCLEOTIDE SEQUENCE</scope>
    <source>
        <strain evidence="6">ChiHjej11B10-15683</strain>
    </source>
</reference>
<evidence type="ECO:0000256" key="2">
    <source>
        <dbReference type="ARBA" id="ARBA00022656"/>
    </source>
</evidence>